<protein>
    <submittedName>
        <fullName evidence="1">Carboxypeptidase-like regulatory domain-containing protein</fullName>
    </submittedName>
</protein>
<dbReference type="RefSeq" id="WP_341836673.1">
    <property type="nucleotide sequence ID" value="NZ_CP149822.1"/>
</dbReference>
<evidence type="ECO:0000313" key="1">
    <source>
        <dbReference type="EMBL" id="WZN41829.1"/>
    </source>
</evidence>
<dbReference type="Gene3D" id="2.60.40.1120">
    <property type="entry name" value="Carboxypeptidase-like, regulatory domain"/>
    <property type="match status" value="1"/>
</dbReference>
<keyword evidence="2" id="KW-1185">Reference proteome</keyword>
<sequence>MQHIIASLLFISLAAASCKKDDGENSNGDPKKGYVTGKVRNSAGAPLKGVKILIDHSIFYNSNMSTSTGDDGSYSIKIRTGSWYAFAEHYPVYNGKKYHIYLEPDNSDGFGGEGAVRNFTWKLKGVKEAPLSGYFGGLVTFDNYIGESVPNEADITWTFTPVGPLIDGSAGQTLTLKAEDGWQIKDVPMGRYKVKATYGGNILQLRKWRTEDVFVPELTIDFEPEIAAQCNNCAMLEYRKT</sequence>
<reference evidence="2" key="1">
    <citation type="submission" date="2024-03" db="EMBL/GenBank/DDBJ databases">
        <title>Chitinophaga horti sp. nov., isolated from garden soil.</title>
        <authorList>
            <person name="Lee D.S."/>
            <person name="Han D.M."/>
            <person name="Baek J.H."/>
            <person name="Choi D.G."/>
            <person name="Jeon J.H."/>
            <person name="Jeon C.O."/>
        </authorList>
    </citation>
    <scope>NUCLEOTIDE SEQUENCE [LARGE SCALE GENOMIC DNA]</scope>
    <source>
        <strain evidence="2">GPA1</strain>
    </source>
</reference>
<dbReference type="SUPFAM" id="SSF49464">
    <property type="entry name" value="Carboxypeptidase regulatory domain-like"/>
    <property type="match status" value="1"/>
</dbReference>
<accession>A0ABZ2YPX3</accession>
<dbReference type="Proteomes" id="UP001485459">
    <property type="component" value="Chromosome"/>
</dbReference>
<name>A0ABZ2YPX3_9BACT</name>
<dbReference type="InterPro" id="IPR008969">
    <property type="entry name" value="CarboxyPept-like_regulatory"/>
</dbReference>
<organism evidence="1 2">
    <name type="scientific">Chitinophaga pollutisoli</name>
    <dbReference type="NCBI Taxonomy" id="3133966"/>
    <lineage>
        <taxon>Bacteria</taxon>
        <taxon>Pseudomonadati</taxon>
        <taxon>Bacteroidota</taxon>
        <taxon>Chitinophagia</taxon>
        <taxon>Chitinophagales</taxon>
        <taxon>Chitinophagaceae</taxon>
        <taxon>Chitinophaga</taxon>
    </lineage>
</organism>
<gene>
    <name evidence="1" type="ORF">WJU16_02110</name>
</gene>
<proteinExistence type="predicted"/>
<dbReference type="EMBL" id="CP149822">
    <property type="protein sequence ID" value="WZN41829.1"/>
    <property type="molecule type" value="Genomic_DNA"/>
</dbReference>
<evidence type="ECO:0000313" key="2">
    <source>
        <dbReference type="Proteomes" id="UP001485459"/>
    </source>
</evidence>